<gene>
    <name evidence="9" type="ORF">K2173_007899</name>
</gene>
<dbReference type="Pfam" id="PF23467">
    <property type="entry name" value="WWE_5"/>
    <property type="match status" value="1"/>
</dbReference>
<sequence>MEGECKTAVESPTVRLPARESISATRVNHGSVQLLLQNHANFKFSAAPLRFMYSSGDGKWQDCPGEVVESLKVAFAEGKTIADASIGGVSYLFDLLRMLQLDLESGAHRSIAWIDVKGKCFFPKVCVCEDGDDDLQEPEVQSIKIEVMVDGNSTKAQQMEGVQQEAEVSSTKKEDDNDFEGSKRQDFVNLPEVETSRWPSTRLLPEGEIVFSMYKDFFLSGMRGVDPGVTITAIYQCTRVGPLEKARYEVFEKQTELTRALRGSCNTVYAWHGASAKVVDNILAYGFGVQGKNSAGVEPYRSGILLSPLALPFESAKLAEADSKGEKHVMLCKVILGNVEKVELRSKQFYPSSVHYDNGADDPRNPKWYTVWSSNMNSHIIPECVLSFKLSNSVQGHVRSLTSLRYSLQELCKKIRNLLPPSKCQEVETLYNASKDGKLAKNILIRRLRQVAGDEVLKTAIQELRGLP</sequence>
<keyword evidence="3" id="KW-0346">Stress response</keyword>
<proteinExistence type="predicted"/>
<evidence type="ECO:0000259" key="6">
    <source>
        <dbReference type="PROSITE" id="PS50918"/>
    </source>
</evidence>
<keyword evidence="4" id="KW-0539">Nucleus</keyword>
<reference evidence="9 10" key="1">
    <citation type="submission" date="2021-09" db="EMBL/GenBank/DDBJ databases">
        <title>Genomic insights and catalytic innovation underlie evolution of tropane alkaloids biosynthesis.</title>
        <authorList>
            <person name="Wang Y.-J."/>
            <person name="Tian T."/>
            <person name="Huang J.-P."/>
            <person name="Huang S.-X."/>
        </authorList>
    </citation>
    <scope>NUCLEOTIDE SEQUENCE [LARGE SCALE GENOMIC DNA]</scope>
    <source>
        <strain evidence="9">KIB-2018</strain>
        <tissue evidence="9">Leaf</tissue>
    </source>
</reference>
<dbReference type="InterPro" id="IPR022003">
    <property type="entry name" value="RST"/>
</dbReference>
<dbReference type="Gene3D" id="3.90.228.10">
    <property type="match status" value="1"/>
</dbReference>
<dbReference type="AlphaFoldDB" id="A0AAV8T6S1"/>
<dbReference type="InterPro" id="IPR004170">
    <property type="entry name" value="WWE_dom"/>
</dbReference>
<dbReference type="PROSITE" id="PS51879">
    <property type="entry name" value="RST"/>
    <property type="match status" value="1"/>
</dbReference>
<evidence type="ECO:0000256" key="2">
    <source>
        <dbReference type="ARBA" id="ARBA00022473"/>
    </source>
</evidence>
<dbReference type="Pfam" id="PF12174">
    <property type="entry name" value="RST"/>
    <property type="match status" value="1"/>
</dbReference>
<dbReference type="GO" id="GO:0005634">
    <property type="term" value="C:nucleus"/>
    <property type="evidence" value="ECO:0007669"/>
    <property type="project" value="UniProtKB-SubCell"/>
</dbReference>
<feature type="compositionally biased region" description="Polar residues" evidence="5">
    <location>
        <begin position="156"/>
        <end position="169"/>
    </location>
</feature>
<dbReference type="PANTHER" id="PTHR32263">
    <property type="entry name" value="INACTIVE POLY [ADP-RIBOSE] POLYMERASE SRO4-RELATED"/>
    <property type="match status" value="1"/>
</dbReference>
<evidence type="ECO:0000259" key="7">
    <source>
        <dbReference type="PROSITE" id="PS51059"/>
    </source>
</evidence>
<accession>A0AAV8T6S1</accession>
<feature type="domain" description="WWE" evidence="6">
    <location>
        <begin position="37"/>
        <end position="113"/>
    </location>
</feature>
<evidence type="ECO:0000313" key="10">
    <source>
        <dbReference type="Proteomes" id="UP001159364"/>
    </source>
</evidence>
<feature type="compositionally biased region" description="Basic and acidic residues" evidence="5">
    <location>
        <begin position="170"/>
        <end position="181"/>
    </location>
</feature>
<dbReference type="InterPro" id="IPR037197">
    <property type="entry name" value="WWE_dom_sf"/>
</dbReference>
<dbReference type="SUPFAM" id="SSF56399">
    <property type="entry name" value="ADP-ribosylation"/>
    <property type="match status" value="1"/>
</dbReference>
<evidence type="ECO:0000256" key="1">
    <source>
        <dbReference type="ARBA" id="ARBA00004123"/>
    </source>
</evidence>
<evidence type="ECO:0008006" key="11">
    <source>
        <dbReference type="Google" id="ProtNLM"/>
    </source>
</evidence>
<dbReference type="InterPro" id="IPR057823">
    <property type="entry name" value="WWE_RCD1"/>
</dbReference>
<dbReference type="PANTHER" id="PTHR32263:SF19">
    <property type="entry name" value="OS03G0230300 PROTEIN"/>
    <property type="match status" value="1"/>
</dbReference>
<dbReference type="SUPFAM" id="SSF117839">
    <property type="entry name" value="WWE domain"/>
    <property type="match status" value="1"/>
</dbReference>
<keyword evidence="2" id="KW-0217">Developmental protein</keyword>
<dbReference type="EMBL" id="JAIWQS010000006">
    <property type="protein sequence ID" value="KAJ8762460.1"/>
    <property type="molecule type" value="Genomic_DNA"/>
</dbReference>
<dbReference type="InterPro" id="IPR012317">
    <property type="entry name" value="Poly(ADP-ribose)pol_cat_dom"/>
</dbReference>
<evidence type="ECO:0000313" key="9">
    <source>
        <dbReference type="EMBL" id="KAJ8762460.1"/>
    </source>
</evidence>
<comment type="caution">
    <text evidence="9">The sequence shown here is derived from an EMBL/GenBank/DDBJ whole genome shotgun (WGS) entry which is preliminary data.</text>
</comment>
<name>A0AAV8T6S1_9ROSI</name>
<dbReference type="PROSITE" id="PS50918">
    <property type="entry name" value="WWE"/>
    <property type="match status" value="1"/>
</dbReference>
<feature type="domain" description="RST" evidence="8">
    <location>
        <begin position="399"/>
        <end position="468"/>
    </location>
</feature>
<protein>
    <recommendedName>
        <fullName evidence="11">Poly [ADP-ribose] polymerase</fullName>
    </recommendedName>
</protein>
<evidence type="ECO:0000256" key="4">
    <source>
        <dbReference type="ARBA" id="ARBA00023242"/>
    </source>
</evidence>
<dbReference type="Proteomes" id="UP001159364">
    <property type="component" value="Linkage Group LG06"/>
</dbReference>
<keyword evidence="10" id="KW-1185">Reference proteome</keyword>
<dbReference type="PROSITE" id="PS51059">
    <property type="entry name" value="PARP_CATALYTIC"/>
    <property type="match status" value="1"/>
</dbReference>
<evidence type="ECO:0000259" key="8">
    <source>
        <dbReference type="PROSITE" id="PS51879"/>
    </source>
</evidence>
<evidence type="ECO:0000256" key="3">
    <source>
        <dbReference type="ARBA" id="ARBA00023016"/>
    </source>
</evidence>
<feature type="domain" description="PARP catalytic" evidence="7">
    <location>
        <begin position="190"/>
        <end position="409"/>
    </location>
</feature>
<dbReference type="GO" id="GO:0003950">
    <property type="term" value="F:NAD+ poly-ADP-ribosyltransferase activity"/>
    <property type="evidence" value="ECO:0007669"/>
    <property type="project" value="InterPro"/>
</dbReference>
<comment type="subcellular location">
    <subcellularLocation>
        <location evidence="1">Nucleus</location>
    </subcellularLocation>
</comment>
<evidence type="ECO:0000256" key="5">
    <source>
        <dbReference type="SAM" id="MobiDB-lite"/>
    </source>
</evidence>
<feature type="region of interest" description="Disordered" evidence="5">
    <location>
        <begin position="156"/>
        <end position="181"/>
    </location>
</feature>
<dbReference type="InterPro" id="IPR044964">
    <property type="entry name" value="RCD1/SRO1-5"/>
</dbReference>
<organism evidence="9 10">
    <name type="scientific">Erythroxylum novogranatense</name>
    <dbReference type="NCBI Taxonomy" id="1862640"/>
    <lineage>
        <taxon>Eukaryota</taxon>
        <taxon>Viridiplantae</taxon>
        <taxon>Streptophyta</taxon>
        <taxon>Embryophyta</taxon>
        <taxon>Tracheophyta</taxon>
        <taxon>Spermatophyta</taxon>
        <taxon>Magnoliopsida</taxon>
        <taxon>eudicotyledons</taxon>
        <taxon>Gunneridae</taxon>
        <taxon>Pentapetalae</taxon>
        <taxon>rosids</taxon>
        <taxon>fabids</taxon>
        <taxon>Malpighiales</taxon>
        <taxon>Erythroxylaceae</taxon>
        <taxon>Erythroxylum</taxon>
    </lineage>
</organism>